<dbReference type="RefSeq" id="WP_078718381.1">
    <property type="nucleotide sequence ID" value="NZ_FUYC01000033.1"/>
</dbReference>
<keyword evidence="1" id="KW-1133">Transmembrane helix</keyword>
<organism evidence="2 3">
    <name type="scientific">Paucidesulfovibrio gracilis DSM 16080</name>
    <dbReference type="NCBI Taxonomy" id="1121449"/>
    <lineage>
        <taxon>Bacteria</taxon>
        <taxon>Pseudomonadati</taxon>
        <taxon>Thermodesulfobacteriota</taxon>
        <taxon>Desulfovibrionia</taxon>
        <taxon>Desulfovibrionales</taxon>
        <taxon>Desulfovibrionaceae</taxon>
        <taxon>Paucidesulfovibrio</taxon>
    </lineage>
</organism>
<name>A0A1T4Y7P3_9BACT</name>
<keyword evidence="1" id="KW-0472">Membrane</keyword>
<evidence type="ECO:0000313" key="3">
    <source>
        <dbReference type="Proteomes" id="UP000190027"/>
    </source>
</evidence>
<keyword evidence="3" id="KW-1185">Reference proteome</keyword>
<dbReference type="Proteomes" id="UP000190027">
    <property type="component" value="Unassembled WGS sequence"/>
</dbReference>
<feature type="transmembrane region" description="Helical" evidence="1">
    <location>
        <begin position="171"/>
        <end position="188"/>
    </location>
</feature>
<evidence type="ECO:0000313" key="2">
    <source>
        <dbReference type="EMBL" id="SKA97305.1"/>
    </source>
</evidence>
<evidence type="ECO:0000256" key="1">
    <source>
        <dbReference type="SAM" id="Phobius"/>
    </source>
</evidence>
<keyword evidence="1" id="KW-0812">Transmembrane</keyword>
<feature type="transmembrane region" description="Helical" evidence="1">
    <location>
        <begin position="59"/>
        <end position="76"/>
    </location>
</feature>
<dbReference type="STRING" id="1121449.SAMN02745704_02840"/>
<gene>
    <name evidence="2" type="ORF">SAMN02745704_02840</name>
</gene>
<reference evidence="2 3" key="1">
    <citation type="submission" date="2017-02" db="EMBL/GenBank/DDBJ databases">
        <authorList>
            <person name="Peterson S.W."/>
        </authorList>
    </citation>
    <scope>NUCLEOTIDE SEQUENCE [LARGE SCALE GENOMIC DNA]</scope>
    <source>
        <strain evidence="2 3">DSM 16080</strain>
    </source>
</reference>
<feature type="transmembrane region" description="Helical" evidence="1">
    <location>
        <begin position="88"/>
        <end position="109"/>
    </location>
</feature>
<protein>
    <submittedName>
        <fullName evidence="2">Uncharacterized protein</fullName>
    </submittedName>
</protein>
<feature type="transmembrane region" description="Helical" evidence="1">
    <location>
        <begin position="29"/>
        <end position="47"/>
    </location>
</feature>
<dbReference type="AlphaFoldDB" id="A0A1T4Y7P3"/>
<sequence>MYRKVCTIILALIVGLVSVDNAVYFARAYYLHLLPMFAFCVLAWAMLRDERTPELAPVLWSLLGIGAACVSLELTFQVYKHHPFDENGFVTLLSVCQLALICFVCFHLWRERKGDNPLRIKDPATIWLIISLGFAFLAVDEKALLHEGLDRSLHKVLHLHATGWTSRLDDMLIGLYGLAALVVLWFYFAEIKRYRRCFSLLRLGFVVLFLSVAADMASNRPDFFHWLLGPGAGDMAYSIVGGLEEVLKITSEALFLGAFHSAVLDRRTQSAAKPDSSVPA</sequence>
<feature type="transmembrane region" description="Helical" evidence="1">
    <location>
        <begin position="121"/>
        <end position="139"/>
    </location>
</feature>
<proteinExistence type="predicted"/>
<dbReference type="OrthoDB" id="5457317at2"/>
<dbReference type="EMBL" id="FUYC01000033">
    <property type="protein sequence ID" value="SKA97305.1"/>
    <property type="molecule type" value="Genomic_DNA"/>
</dbReference>
<accession>A0A1T4Y7P3</accession>
<feature type="transmembrane region" description="Helical" evidence="1">
    <location>
        <begin position="200"/>
        <end position="218"/>
    </location>
</feature>